<dbReference type="PROSITE" id="PS50893">
    <property type="entry name" value="ABC_TRANSPORTER_2"/>
    <property type="match status" value="1"/>
</dbReference>
<evidence type="ECO:0000256" key="1">
    <source>
        <dbReference type="ARBA" id="ARBA00004651"/>
    </source>
</evidence>
<keyword evidence="2" id="KW-0813">Transport</keyword>
<keyword evidence="4 9" id="KW-0812">Transmembrane</keyword>
<dbReference type="GO" id="GO:0005524">
    <property type="term" value="F:ATP binding"/>
    <property type="evidence" value="ECO:0007669"/>
    <property type="project" value="UniProtKB-KW"/>
</dbReference>
<organism evidence="12 13">
    <name type="scientific">Solidesulfovibrio fructosivorans JJ]</name>
    <dbReference type="NCBI Taxonomy" id="596151"/>
    <lineage>
        <taxon>Bacteria</taxon>
        <taxon>Pseudomonadati</taxon>
        <taxon>Thermodesulfobacteriota</taxon>
        <taxon>Desulfovibrionia</taxon>
        <taxon>Desulfovibrionales</taxon>
        <taxon>Desulfovibrionaceae</taxon>
        <taxon>Solidesulfovibrio</taxon>
    </lineage>
</organism>
<evidence type="ECO:0000259" key="10">
    <source>
        <dbReference type="PROSITE" id="PS50893"/>
    </source>
</evidence>
<dbReference type="InterPro" id="IPR011527">
    <property type="entry name" value="ABC1_TM_dom"/>
</dbReference>
<feature type="transmembrane region" description="Helical" evidence="9">
    <location>
        <begin position="177"/>
        <end position="195"/>
    </location>
</feature>
<dbReference type="Gene3D" id="3.40.50.300">
    <property type="entry name" value="P-loop containing nucleotide triphosphate hydrolases"/>
    <property type="match status" value="1"/>
</dbReference>
<feature type="domain" description="ABC transporter" evidence="10">
    <location>
        <begin position="354"/>
        <end position="588"/>
    </location>
</feature>
<feature type="domain" description="ABC transmembrane type-1" evidence="11">
    <location>
        <begin position="36"/>
        <end position="320"/>
    </location>
</feature>
<dbReference type="OrthoDB" id="9760168at2"/>
<evidence type="ECO:0000256" key="4">
    <source>
        <dbReference type="ARBA" id="ARBA00022692"/>
    </source>
</evidence>
<dbReference type="Pfam" id="PF00005">
    <property type="entry name" value="ABC_tran"/>
    <property type="match status" value="1"/>
</dbReference>
<dbReference type="PROSITE" id="PS00211">
    <property type="entry name" value="ABC_TRANSPORTER_1"/>
    <property type="match status" value="1"/>
</dbReference>
<evidence type="ECO:0000313" key="13">
    <source>
        <dbReference type="Proteomes" id="UP000006250"/>
    </source>
</evidence>
<evidence type="ECO:0000259" key="11">
    <source>
        <dbReference type="PROSITE" id="PS50929"/>
    </source>
</evidence>
<feature type="transmembrane region" description="Helical" evidence="9">
    <location>
        <begin position="296"/>
        <end position="315"/>
    </location>
</feature>
<dbReference type="eggNOG" id="COG1132">
    <property type="taxonomic scope" value="Bacteria"/>
</dbReference>
<dbReference type="PANTHER" id="PTHR24221">
    <property type="entry name" value="ATP-BINDING CASSETTE SUB-FAMILY B"/>
    <property type="match status" value="1"/>
</dbReference>
<dbReference type="Gene3D" id="1.20.1560.10">
    <property type="entry name" value="ABC transporter type 1, transmembrane domain"/>
    <property type="match status" value="1"/>
</dbReference>
<feature type="transmembrane region" description="Helical" evidence="9">
    <location>
        <begin position="39"/>
        <end position="60"/>
    </location>
</feature>
<protein>
    <submittedName>
        <fullName evidence="12">ABC transporter related protein</fullName>
    </submittedName>
</protein>
<dbReference type="FunFam" id="3.40.50.300:FF:000221">
    <property type="entry name" value="Multidrug ABC transporter ATP-binding protein"/>
    <property type="match status" value="1"/>
</dbReference>
<dbReference type="EMBL" id="AECZ01000001">
    <property type="protein sequence ID" value="EFL53176.1"/>
    <property type="molecule type" value="Genomic_DNA"/>
</dbReference>
<dbReference type="RefSeq" id="WP_005990269.1">
    <property type="nucleotide sequence ID" value="NZ_AECZ01000001.1"/>
</dbReference>
<evidence type="ECO:0000256" key="6">
    <source>
        <dbReference type="ARBA" id="ARBA00022840"/>
    </source>
</evidence>
<evidence type="ECO:0000256" key="3">
    <source>
        <dbReference type="ARBA" id="ARBA00022475"/>
    </source>
</evidence>
<dbReference type="GO" id="GO:0140359">
    <property type="term" value="F:ABC-type transporter activity"/>
    <property type="evidence" value="ECO:0007669"/>
    <property type="project" value="InterPro"/>
</dbReference>
<evidence type="ECO:0000256" key="9">
    <source>
        <dbReference type="SAM" id="Phobius"/>
    </source>
</evidence>
<dbReference type="InterPro" id="IPR003593">
    <property type="entry name" value="AAA+_ATPase"/>
</dbReference>
<accession>E1JRH5</accession>
<evidence type="ECO:0000256" key="2">
    <source>
        <dbReference type="ARBA" id="ARBA00022448"/>
    </source>
</evidence>
<dbReference type="CDD" id="cd18565">
    <property type="entry name" value="ABC_6TM_exporter_like"/>
    <property type="match status" value="1"/>
</dbReference>
<keyword evidence="7 9" id="KW-1133">Transmembrane helix</keyword>
<gene>
    <name evidence="12" type="ORF">DesfrDRAFT_0224</name>
</gene>
<evidence type="ECO:0000256" key="7">
    <source>
        <dbReference type="ARBA" id="ARBA00022989"/>
    </source>
</evidence>
<feature type="transmembrane region" description="Helical" evidence="9">
    <location>
        <begin position="263"/>
        <end position="284"/>
    </location>
</feature>
<dbReference type="Pfam" id="PF00664">
    <property type="entry name" value="ABC_membrane"/>
    <property type="match status" value="1"/>
</dbReference>
<feature type="transmembrane region" description="Helical" evidence="9">
    <location>
        <begin position="154"/>
        <end position="171"/>
    </location>
</feature>
<dbReference type="GO" id="GO:0005886">
    <property type="term" value="C:plasma membrane"/>
    <property type="evidence" value="ECO:0007669"/>
    <property type="project" value="UniProtKB-SubCell"/>
</dbReference>
<dbReference type="PROSITE" id="PS50929">
    <property type="entry name" value="ABC_TM1F"/>
    <property type="match status" value="1"/>
</dbReference>
<evidence type="ECO:0000313" key="12">
    <source>
        <dbReference type="EMBL" id="EFL53176.1"/>
    </source>
</evidence>
<dbReference type="InterPro" id="IPR017871">
    <property type="entry name" value="ABC_transporter-like_CS"/>
</dbReference>
<dbReference type="InterPro" id="IPR003439">
    <property type="entry name" value="ABC_transporter-like_ATP-bd"/>
</dbReference>
<sequence>MTRNQVSPPNKDRHAFLGRQVWRLYTFLRPYKKAMIGGLALNILARAFDLLPLAIAGRVIDAAARGESGPKVYLFYGLTVLASFIFLAVFQSGSDYMLSALAQKTRHDIRLALYGHLQSLEPAFFEDRQTGDIMSVIVADVDALESFLTDSTTSIIRLVVTFCGIYGYLFFLEWRLALLLFVPLPLAIFAVRRFVTRVQPRYRQTRRAVGAIAGILENNISGMGVIQAYTAEDRLYEAVSARSASYRDEAIAAEGERARFLPAIYAVAGLSFGAVFAGGGYLVAAGLGPTVGDYTTFVLFAARLVLPLFVFGMLINQIQRAEAAASRVSELFAVRPRVADAPGAVALRGKPSRLEFRDVRFAYPSRGQVINGISFSLAKGQVLGVVGPTGAGKSTLVKLLLRYFEPTGGAITVDGASLAAYTLNSYRGHLGYVSQDAFLFHGTVAENILLGRPEADMAAVRHAAAVAGADDFIMKLPSGYDTVIGERGLKLSGGERQRVSLARAILRDPAILILDEATSAVDTRTEAIIQQNLYAFREDRLTLAVAHRLSTVRQCSQILVVVDGYVVERGDHETLLAAGGVYAGMWAVQSGAETLEEGGASGGSGETF</sequence>
<reference evidence="12 13" key="1">
    <citation type="submission" date="2010-08" db="EMBL/GenBank/DDBJ databases">
        <title>The draft genome of Desulfovibrio fructosovorans JJ.</title>
        <authorList>
            <consortium name="US DOE Joint Genome Institute (JGI-PGF)"/>
            <person name="Lucas S."/>
            <person name="Copeland A."/>
            <person name="Lapidus A."/>
            <person name="Cheng J.-F."/>
            <person name="Bruce D."/>
            <person name="Goodwin L."/>
            <person name="Pitluck S."/>
            <person name="Land M.L."/>
            <person name="Hauser L."/>
            <person name="Chang Y.-J."/>
            <person name="Jeffries C."/>
            <person name="Wall J.D."/>
            <person name="Stahl D.A."/>
            <person name="Arkin A.P."/>
            <person name="Dehal P."/>
            <person name="Stolyar S.M."/>
            <person name="Hazen T.C."/>
            <person name="Woyke T.J."/>
        </authorList>
    </citation>
    <scope>NUCLEOTIDE SEQUENCE [LARGE SCALE GENOMIC DNA]</scope>
    <source>
        <strain evidence="12 13">JJ</strain>
    </source>
</reference>
<dbReference type="PANTHER" id="PTHR24221:SF654">
    <property type="entry name" value="ATP-BINDING CASSETTE SUB-FAMILY B MEMBER 6"/>
    <property type="match status" value="1"/>
</dbReference>
<keyword evidence="5" id="KW-0547">Nucleotide-binding</keyword>
<feature type="transmembrane region" description="Helical" evidence="9">
    <location>
        <begin position="72"/>
        <end position="90"/>
    </location>
</feature>
<keyword evidence="6" id="KW-0067">ATP-binding</keyword>
<dbReference type="SMART" id="SM00382">
    <property type="entry name" value="AAA"/>
    <property type="match status" value="1"/>
</dbReference>
<comment type="subcellular location">
    <subcellularLocation>
        <location evidence="1">Cell membrane</location>
        <topology evidence="1">Multi-pass membrane protein</topology>
    </subcellularLocation>
</comment>
<dbReference type="GO" id="GO:0016887">
    <property type="term" value="F:ATP hydrolysis activity"/>
    <property type="evidence" value="ECO:0007669"/>
    <property type="project" value="InterPro"/>
</dbReference>
<dbReference type="InterPro" id="IPR027417">
    <property type="entry name" value="P-loop_NTPase"/>
</dbReference>
<name>E1JRH5_SOLFR</name>
<comment type="caution">
    <text evidence="12">The sequence shown here is derived from an EMBL/GenBank/DDBJ whole genome shotgun (WGS) entry which is preliminary data.</text>
</comment>
<keyword evidence="8 9" id="KW-0472">Membrane</keyword>
<dbReference type="InterPro" id="IPR039421">
    <property type="entry name" value="Type_1_exporter"/>
</dbReference>
<dbReference type="SUPFAM" id="SSF52540">
    <property type="entry name" value="P-loop containing nucleoside triphosphate hydrolases"/>
    <property type="match status" value="1"/>
</dbReference>
<keyword evidence="3" id="KW-1003">Cell membrane</keyword>
<dbReference type="STRING" id="596151.DesfrDRAFT_0224"/>
<dbReference type="Proteomes" id="UP000006250">
    <property type="component" value="Unassembled WGS sequence"/>
</dbReference>
<dbReference type="InterPro" id="IPR036640">
    <property type="entry name" value="ABC1_TM_sf"/>
</dbReference>
<dbReference type="SUPFAM" id="SSF90123">
    <property type="entry name" value="ABC transporter transmembrane region"/>
    <property type="match status" value="1"/>
</dbReference>
<evidence type="ECO:0000256" key="5">
    <source>
        <dbReference type="ARBA" id="ARBA00022741"/>
    </source>
</evidence>
<keyword evidence="13" id="KW-1185">Reference proteome</keyword>
<evidence type="ECO:0000256" key="8">
    <source>
        <dbReference type="ARBA" id="ARBA00023136"/>
    </source>
</evidence>
<proteinExistence type="predicted"/>
<dbReference type="AlphaFoldDB" id="E1JRH5"/>